<evidence type="ECO:0000256" key="1">
    <source>
        <dbReference type="SAM" id="MobiDB-lite"/>
    </source>
</evidence>
<gene>
    <name evidence="3" type="ORF">C1SCF055_LOCUS28063</name>
</gene>
<organism evidence="3">
    <name type="scientific">Cladocopium goreaui</name>
    <dbReference type="NCBI Taxonomy" id="2562237"/>
    <lineage>
        <taxon>Eukaryota</taxon>
        <taxon>Sar</taxon>
        <taxon>Alveolata</taxon>
        <taxon>Dinophyceae</taxon>
        <taxon>Suessiales</taxon>
        <taxon>Symbiodiniaceae</taxon>
        <taxon>Cladocopium</taxon>
    </lineage>
</organism>
<name>A0A9P1D1T9_9DINO</name>
<dbReference type="GO" id="GO:0003676">
    <property type="term" value="F:nucleic acid binding"/>
    <property type="evidence" value="ECO:0007669"/>
    <property type="project" value="InterPro"/>
</dbReference>
<feature type="region of interest" description="Disordered" evidence="1">
    <location>
        <begin position="100"/>
        <end position="149"/>
    </location>
</feature>
<evidence type="ECO:0000313" key="5">
    <source>
        <dbReference type="Proteomes" id="UP001152797"/>
    </source>
</evidence>
<evidence type="ECO:0000313" key="3">
    <source>
        <dbReference type="EMBL" id="CAI4002088.1"/>
    </source>
</evidence>
<accession>A0A9P1D1T9</accession>
<comment type="caution">
    <text evidence="3">The sequence shown here is derived from an EMBL/GenBank/DDBJ whole genome shotgun (WGS) entry which is preliminary data.</text>
</comment>
<proteinExistence type="predicted"/>
<keyword evidence="5" id="KW-1185">Reference proteome</keyword>
<dbReference type="AlphaFoldDB" id="A0A9P1D1T9"/>
<dbReference type="EMBL" id="CAMXCT010003038">
    <property type="protein sequence ID" value="CAI4002088.1"/>
    <property type="molecule type" value="Genomic_DNA"/>
</dbReference>
<dbReference type="EMBL" id="CAMXCT020003038">
    <property type="protein sequence ID" value="CAL1155463.1"/>
    <property type="molecule type" value="Genomic_DNA"/>
</dbReference>
<dbReference type="OrthoDB" id="29523at2759"/>
<feature type="region of interest" description="Disordered" evidence="1">
    <location>
        <begin position="51"/>
        <end position="70"/>
    </location>
</feature>
<dbReference type="Pfam" id="PF01585">
    <property type="entry name" value="G-patch"/>
    <property type="match status" value="1"/>
</dbReference>
<dbReference type="InterPro" id="IPR050656">
    <property type="entry name" value="PINX1"/>
</dbReference>
<dbReference type="SMART" id="SM00443">
    <property type="entry name" value="G_patch"/>
    <property type="match status" value="1"/>
</dbReference>
<feature type="domain" description="G-patch" evidence="2">
    <location>
        <begin position="30"/>
        <end position="76"/>
    </location>
</feature>
<feature type="compositionally biased region" description="Basic and acidic residues" evidence="1">
    <location>
        <begin position="61"/>
        <end position="70"/>
    </location>
</feature>
<dbReference type="InterPro" id="IPR000467">
    <property type="entry name" value="G_patch_dom"/>
</dbReference>
<evidence type="ECO:0000313" key="4">
    <source>
        <dbReference type="EMBL" id="CAL4789400.1"/>
    </source>
</evidence>
<protein>
    <submittedName>
        <fullName evidence="4">G patch domain-containing protein 4</fullName>
    </submittedName>
</protein>
<dbReference type="EMBL" id="CAMXCT030003038">
    <property type="protein sequence ID" value="CAL4789400.1"/>
    <property type="molecule type" value="Genomic_DNA"/>
</dbReference>
<reference evidence="3" key="1">
    <citation type="submission" date="2022-10" db="EMBL/GenBank/DDBJ databases">
        <authorList>
            <person name="Chen Y."/>
            <person name="Dougan E. K."/>
            <person name="Chan C."/>
            <person name="Rhodes N."/>
            <person name="Thang M."/>
        </authorList>
    </citation>
    <scope>NUCLEOTIDE SEQUENCE</scope>
</reference>
<dbReference type="Proteomes" id="UP001152797">
    <property type="component" value="Unassembled WGS sequence"/>
</dbReference>
<reference evidence="4 5" key="2">
    <citation type="submission" date="2024-05" db="EMBL/GenBank/DDBJ databases">
        <authorList>
            <person name="Chen Y."/>
            <person name="Shah S."/>
            <person name="Dougan E. K."/>
            <person name="Thang M."/>
            <person name="Chan C."/>
        </authorList>
    </citation>
    <scope>NUCLEOTIDE SEQUENCE [LARGE SCALE GENOMIC DNA]</scope>
</reference>
<sequence>MRGAIHDAMASKYRQRLAQSSGVSSSRAFESDIGKKILMKYGWTEGQGLGRLKNGRTECVQGERREDKKGLGIEKRKSEEQWDNWWADCFNSVAKSISVKAESRAESSDSDDEPQGNATAEGGRITAIKKAGAMKGKLRRVLRQESTNN</sequence>
<dbReference type="PANTHER" id="PTHR23149">
    <property type="entry name" value="G PATCH DOMAIN CONTAINING PROTEIN"/>
    <property type="match status" value="1"/>
</dbReference>
<dbReference type="PROSITE" id="PS50174">
    <property type="entry name" value="G_PATCH"/>
    <property type="match status" value="1"/>
</dbReference>
<evidence type="ECO:0000259" key="2">
    <source>
        <dbReference type="PROSITE" id="PS50174"/>
    </source>
</evidence>